<dbReference type="AlphaFoldDB" id="A0A1M6UZ40"/>
<protein>
    <submittedName>
        <fullName evidence="4">Glycosyltransferase, catalytic subunit of cellulose synthase and poly-beta-1,6-N-acetylglucosamine synthase</fullName>
    </submittedName>
</protein>
<dbReference type="SUPFAM" id="SSF53448">
    <property type="entry name" value="Nucleotide-diphospho-sugar transferases"/>
    <property type="match status" value="1"/>
</dbReference>
<dbReference type="STRING" id="1848.SAMN05443637_11199"/>
<reference evidence="4 5" key="1">
    <citation type="submission" date="2016-11" db="EMBL/GenBank/DDBJ databases">
        <authorList>
            <person name="Jaros S."/>
            <person name="Januszkiewicz K."/>
            <person name="Wedrychowicz H."/>
        </authorList>
    </citation>
    <scope>NUCLEOTIDE SEQUENCE [LARGE SCALE GENOMIC DNA]</scope>
    <source>
        <strain evidence="4 5">DSM 43832</strain>
    </source>
</reference>
<dbReference type="InterPro" id="IPR029044">
    <property type="entry name" value="Nucleotide-diphossugar_trans"/>
</dbReference>
<dbReference type="GO" id="GO:0019187">
    <property type="term" value="F:beta-1,4-mannosyltransferase activity"/>
    <property type="evidence" value="ECO:0007669"/>
    <property type="project" value="InterPro"/>
</dbReference>
<evidence type="ECO:0000259" key="3">
    <source>
        <dbReference type="Pfam" id="PF13632"/>
    </source>
</evidence>
<keyword evidence="4" id="KW-0808">Transferase</keyword>
<feature type="transmembrane region" description="Helical" evidence="2">
    <location>
        <begin position="72"/>
        <end position="93"/>
    </location>
</feature>
<keyword evidence="2" id="KW-0812">Transmembrane</keyword>
<dbReference type="PANTHER" id="PTHR16779">
    <property type="entry name" value="BETA-1,4-MANNOSYLTRANSFERASE EGH"/>
    <property type="match status" value="1"/>
</dbReference>
<organism evidence="4 5">
    <name type="scientific">Pseudonocardia thermophila</name>
    <dbReference type="NCBI Taxonomy" id="1848"/>
    <lineage>
        <taxon>Bacteria</taxon>
        <taxon>Bacillati</taxon>
        <taxon>Actinomycetota</taxon>
        <taxon>Actinomycetes</taxon>
        <taxon>Pseudonocardiales</taxon>
        <taxon>Pseudonocardiaceae</taxon>
        <taxon>Pseudonocardia</taxon>
    </lineage>
</organism>
<feature type="compositionally biased region" description="Low complexity" evidence="1">
    <location>
        <begin position="1"/>
        <end position="13"/>
    </location>
</feature>
<dbReference type="Proteomes" id="UP000184363">
    <property type="component" value="Unassembled WGS sequence"/>
</dbReference>
<dbReference type="InterPro" id="IPR027389">
    <property type="entry name" value="B_mannosylTrfase_Bre-3/Egh"/>
</dbReference>
<feature type="region of interest" description="Disordered" evidence="1">
    <location>
        <begin position="1"/>
        <end position="35"/>
    </location>
</feature>
<dbReference type="RefSeq" id="WP_200803928.1">
    <property type="nucleotide sequence ID" value="NZ_CALGVN010000060.1"/>
</dbReference>
<keyword evidence="2" id="KW-0472">Membrane</keyword>
<feature type="domain" description="Glycosyltransferase 2-like" evidence="3">
    <location>
        <begin position="214"/>
        <end position="427"/>
    </location>
</feature>
<feature type="compositionally biased region" description="Low complexity" evidence="1">
    <location>
        <begin position="21"/>
        <end position="30"/>
    </location>
</feature>
<gene>
    <name evidence="4" type="ORF">SAMN05443637_11199</name>
</gene>
<keyword evidence="5" id="KW-1185">Reference proteome</keyword>
<proteinExistence type="predicted"/>
<feature type="transmembrane region" description="Helical" evidence="2">
    <location>
        <begin position="413"/>
        <end position="435"/>
    </location>
</feature>
<dbReference type="GO" id="GO:0005737">
    <property type="term" value="C:cytoplasm"/>
    <property type="evidence" value="ECO:0007669"/>
    <property type="project" value="TreeGrafter"/>
</dbReference>
<feature type="transmembrane region" description="Helical" evidence="2">
    <location>
        <begin position="386"/>
        <end position="407"/>
    </location>
</feature>
<feature type="transmembrane region" description="Helical" evidence="2">
    <location>
        <begin position="456"/>
        <end position="481"/>
    </location>
</feature>
<evidence type="ECO:0000313" key="5">
    <source>
        <dbReference type="Proteomes" id="UP000184363"/>
    </source>
</evidence>
<evidence type="ECO:0000256" key="2">
    <source>
        <dbReference type="SAM" id="Phobius"/>
    </source>
</evidence>
<dbReference type="PANTHER" id="PTHR16779:SF1">
    <property type="entry name" value="BETA-1,4-MANNOSYLTRANSFERASE EGH"/>
    <property type="match status" value="1"/>
</dbReference>
<sequence>MTTTGSTAATTPTPRYPASPQPTVRLQVPPRLQPPSPVRPGVTSFVVTFLVAISVSGWTFSQQGATTGTLSWVTTILWTLPCSASLIGIAGAIRTLRRLRGLRREPPPPPVHDAKLLVVVPTIGRFATYPALERVVRSYRRALPTHFPRMRVDVVVEEGCEALGRIALLAGPQVRIVIVPRAYRTPAGTRFKARANHYAHELRIREGEARDDVWVLHMDDDTGVDVDTSAAIARFVHAQRGRGAAAKHLAQGVLTYPREHGAQRLLWLADAVRPACDLSTFALTTGTGTPRAGVHGELLLVRASVEAEIGWDFGPRAIVEDAQFALHFADRYPGRSDWFAGRSLGATPASVTDLVRQRERWAWGLMELSVNRSVPLRHRLLLIHNMIIWGCGPLQHVAVVLVAGALLGDLDTLPVTAALLPVWAMNIAYQVWTYWEGLKLNARASADGRRRWWERIAVVALMPLFSLWEAAGVLCGVVRFVRHGETTFTVIAKPL</sequence>
<evidence type="ECO:0000313" key="4">
    <source>
        <dbReference type="EMBL" id="SHK74468.1"/>
    </source>
</evidence>
<name>A0A1M6UZ40_PSETH</name>
<accession>A0A1M6UZ40</accession>
<evidence type="ECO:0000256" key="1">
    <source>
        <dbReference type="SAM" id="MobiDB-lite"/>
    </source>
</evidence>
<dbReference type="Pfam" id="PF13632">
    <property type="entry name" value="Glyco_trans_2_3"/>
    <property type="match status" value="1"/>
</dbReference>
<dbReference type="InterPro" id="IPR001173">
    <property type="entry name" value="Glyco_trans_2-like"/>
</dbReference>
<dbReference type="EMBL" id="FRAP01000011">
    <property type="protein sequence ID" value="SHK74468.1"/>
    <property type="molecule type" value="Genomic_DNA"/>
</dbReference>
<feature type="transmembrane region" description="Helical" evidence="2">
    <location>
        <begin position="41"/>
        <end position="60"/>
    </location>
</feature>
<keyword evidence="2" id="KW-1133">Transmembrane helix</keyword>